<comment type="caution">
    <text evidence="5">The sequence shown here is derived from an EMBL/GenBank/DDBJ whole genome shotgun (WGS) entry which is preliminary data.</text>
</comment>
<accession>A0ABR8E6I0</accession>
<evidence type="ECO:0000256" key="1">
    <source>
        <dbReference type="ARBA" id="ARBA00022630"/>
    </source>
</evidence>
<keyword evidence="2" id="KW-0560">Oxidoreductase</keyword>
<keyword evidence="6" id="KW-1185">Reference proteome</keyword>
<dbReference type="InterPro" id="IPR023753">
    <property type="entry name" value="FAD/NAD-binding_dom"/>
</dbReference>
<organism evidence="5 6">
    <name type="scientific">Nostoc flagelliforme FACHB-838</name>
    <dbReference type="NCBI Taxonomy" id="2692904"/>
    <lineage>
        <taxon>Bacteria</taxon>
        <taxon>Bacillati</taxon>
        <taxon>Cyanobacteriota</taxon>
        <taxon>Cyanophyceae</taxon>
        <taxon>Nostocales</taxon>
        <taxon>Nostocaceae</taxon>
        <taxon>Nostoc</taxon>
    </lineage>
</organism>
<dbReference type="EMBL" id="JACJSI010000524">
    <property type="protein sequence ID" value="MBD2536682.1"/>
    <property type="molecule type" value="Genomic_DNA"/>
</dbReference>
<evidence type="ECO:0000259" key="4">
    <source>
        <dbReference type="Pfam" id="PF07992"/>
    </source>
</evidence>
<name>A0ABR8E6I0_9NOSO</name>
<gene>
    <name evidence="5" type="ORF">H6G97_48520</name>
</gene>
<evidence type="ECO:0000256" key="2">
    <source>
        <dbReference type="ARBA" id="ARBA00023002"/>
    </source>
</evidence>
<feature type="domain" description="FAD/NAD(P)-binding" evidence="4">
    <location>
        <begin position="16"/>
        <end position="303"/>
    </location>
</feature>
<protein>
    <submittedName>
        <fullName evidence="5">NAD(P)/FAD-dependent oxidoreductase</fullName>
    </submittedName>
</protein>
<dbReference type="InterPro" id="IPR050097">
    <property type="entry name" value="Ferredoxin-NADP_redctase_2"/>
</dbReference>
<dbReference type="PANTHER" id="PTHR48105">
    <property type="entry name" value="THIOREDOXIN REDUCTASE 1-RELATED-RELATED"/>
    <property type="match status" value="1"/>
</dbReference>
<keyword evidence="3" id="KW-0812">Transmembrane</keyword>
<dbReference type="PRINTS" id="PR00469">
    <property type="entry name" value="PNDRDTASEII"/>
</dbReference>
<dbReference type="Gene3D" id="3.50.50.60">
    <property type="entry name" value="FAD/NAD(P)-binding domain"/>
    <property type="match status" value="2"/>
</dbReference>
<proteinExistence type="predicted"/>
<feature type="transmembrane region" description="Helical" evidence="3">
    <location>
        <begin position="12"/>
        <end position="34"/>
    </location>
</feature>
<dbReference type="Proteomes" id="UP000623440">
    <property type="component" value="Unassembled WGS sequence"/>
</dbReference>
<dbReference type="Pfam" id="PF07992">
    <property type="entry name" value="Pyr_redox_2"/>
    <property type="match status" value="1"/>
</dbReference>
<keyword evidence="3" id="KW-0472">Membrane</keyword>
<dbReference type="RefSeq" id="WP_190947363.1">
    <property type="nucleotide sequence ID" value="NZ_JACJSI010000524.1"/>
</dbReference>
<evidence type="ECO:0000313" key="6">
    <source>
        <dbReference type="Proteomes" id="UP000623440"/>
    </source>
</evidence>
<sequence length="331" mass="36899">MKLTKQNLSERIDYIYDAIVVGGGVGGLSAGIYLQRYLLSSLIIDKGKARSFWMQELHNYLGLPPDTPGRSLLRQGKEHYLTLGGDMLDAFVEEIVDEGETFAVKVKIDRQDSFHQTFHARYLIAASGIIDYLPNLDNMRNVFDYAGYNLHVCLICDGYEMAEKKVGVFASTASKAEVVFSLGWFTPHITLFTQGMFEVGDELRQKLQENGYQIIETSIQQFLGEDHQMNGVELEDGTVIALEAGLISMGSKYHADYLEKFDLEKQGENLVTDKMARTSHPRIFAIGDLKVGLNQVVVAAADGALAATQIWRDLRRSRPMAGSGSKILSDR</sequence>
<evidence type="ECO:0000256" key="3">
    <source>
        <dbReference type="SAM" id="Phobius"/>
    </source>
</evidence>
<dbReference type="SUPFAM" id="SSF51905">
    <property type="entry name" value="FAD/NAD(P)-binding domain"/>
    <property type="match status" value="1"/>
</dbReference>
<dbReference type="InterPro" id="IPR036188">
    <property type="entry name" value="FAD/NAD-bd_sf"/>
</dbReference>
<evidence type="ECO:0000313" key="5">
    <source>
        <dbReference type="EMBL" id="MBD2536682.1"/>
    </source>
</evidence>
<reference evidence="5 6" key="1">
    <citation type="journal article" date="2020" name="ISME J.">
        <title>Comparative genomics reveals insights into cyanobacterial evolution and habitat adaptation.</title>
        <authorList>
            <person name="Chen M.Y."/>
            <person name="Teng W.K."/>
            <person name="Zhao L."/>
            <person name="Hu C.X."/>
            <person name="Zhou Y.K."/>
            <person name="Han B.P."/>
            <person name="Song L.R."/>
            <person name="Shu W.S."/>
        </authorList>
    </citation>
    <scope>NUCLEOTIDE SEQUENCE [LARGE SCALE GENOMIC DNA]</scope>
    <source>
        <strain evidence="5 6">FACHB-838</strain>
    </source>
</reference>
<dbReference type="PRINTS" id="PR00368">
    <property type="entry name" value="FADPNR"/>
</dbReference>
<keyword evidence="3" id="KW-1133">Transmembrane helix</keyword>
<keyword evidence="1" id="KW-0285">Flavoprotein</keyword>